<dbReference type="InterPro" id="IPR018490">
    <property type="entry name" value="cNMP-bd_dom_sf"/>
</dbReference>
<dbReference type="InterPro" id="IPR000595">
    <property type="entry name" value="cNMP-bd_dom"/>
</dbReference>
<gene>
    <name evidence="2" type="ORF">KSX_68850</name>
</gene>
<dbReference type="CDD" id="cd00038">
    <property type="entry name" value="CAP_ED"/>
    <property type="match status" value="1"/>
</dbReference>
<evidence type="ECO:0000313" key="2">
    <source>
        <dbReference type="EMBL" id="GHO48722.1"/>
    </source>
</evidence>
<evidence type="ECO:0000259" key="1">
    <source>
        <dbReference type="PROSITE" id="PS50042"/>
    </source>
</evidence>
<dbReference type="PROSITE" id="PS50042">
    <property type="entry name" value="CNMP_BINDING_3"/>
    <property type="match status" value="1"/>
</dbReference>
<dbReference type="InterPro" id="IPR014710">
    <property type="entry name" value="RmlC-like_jellyroll"/>
</dbReference>
<dbReference type="SUPFAM" id="SSF51206">
    <property type="entry name" value="cAMP-binding domain-like"/>
    <property type="match status" value="1"/>
</dbReference>
<dbReference type="SMART" id="SM00100">
    <property type="entry name" value="cNMP"/>
    <property type="match status" value="1"/>
</dbReference>
<reference evidence="2" key="1">
    <citation type="submission" date="2020-10" db="EMBL/GenBank/DDBJ databases">
        <title>Taxonomic study of unclassified bacteria belonging to the class Ktedonobacteria.</title>
        <authorList>
            <person name="Yabe S."/>
            <person name="Wang C.M."/>
            <person name="Zheng Y."/>
            <person name="Sakai Y."/>
            <person name="Cavaletti L."/>
            <person name="Monciardini P."/>
            <person name="Donadio S."/>
        </authorList>
    </citation>
    <scope>NUCLEOTIDE SEQUENCE</scope>
    <source>
        <strain evidence="2">SOSP1-1</strain>
    </source>
</reference>
<dbReference type="AlphaFoldDB" id="A0A8J3I297"/>
<proteinExistence type="predicted"/>
<keyword evidence="3" id="KW-1185">Reference proteome</keyword>
<dbReference type="EMBL" id="BNJF01000004">
    <property type="protein sequence ID" value="GHO48722.1"/>
    <property type="molecule type" value="Genomic_DNA"/>
</dbReference>
<sequence>MMRPELEVIIQAHPLFSGIEPRYISLMSEGAWETHFAADTYVFRTGESATHFYLIRSGMVALEIHAPSEGALKIDTIEAGGVLGWSWLFSPYRWHFDARAVITTHAIALDGSFLRVQAQKDHHFGYELMKRFTQILIERLQATRLQLLDIYQPQREGLR</sequence>
<name>A0A8J3I297_9CHLR</name>
<feature type="domain" description="Cyclic nucleotide-binding" evidence="1">
    <location>
        <begin position="15"/>
        <end position="84"/>
    </location>
</feature>
<protein>
    <recommendedName>
        <fullName evidence="1">Cyclic nucleotide-binding domain-containing protein</fullName>
    </recommendedName>
</protein>
<dbReference type="Proteomes" id="UP000612362">
    <property type="component" value="Unassembled WGS sequence"/>
</dbReference>
<organism evidence="2 3">
    <name type="scientific">Ktedonospora formicarum</name>
    <dbReference type="NCBI Taxonomy" id="2778364"/>
    <lineage>
        <taxon>Bacteria</taxon>
        <taxon>Bacillati</taxon>
        <taxon>Chloroflexota</taxon>
        <taxon>Ktedonobacteria</taxon>
        <taxon>Ktedonobacterales</taxon>
        <taxon>Ktedonobacteraceae</taxon>
        <taxon>Ktedonospora</taxon>
    </lineage>
</organism>
<dbReference type="Gene3D" id="2.60.120.10">
    <property type="entry name" value="Jelly Rolls"/>
    <property type="match status" value="1"/>
</dbReference>
<accession>A0A8J3I297</accession>
<evidence type="ECO:0000313" key="3">
    <source>
        <dbReference type="Proteomes" id="UP000612362"/>
    </source>
</evidence>
<dbReference type="Pfam" id="PF00027">
    <property type="entry name" value="cNMP_binding"/>
    <property type="match status" value="1"/>
</dbReference>
<comment type="caution">
    <text evidence="2">The sequence shown here is derived from an EMBL/GenBank/DDBJ whole genome shotgun (WGS) entry which is preliminary data.</text>
</comment>
<dbReference type="RefSeq" id="WP_220197899.1">
    <property type="nucleotide sequence ID" value="NZ_BNJF01000004.1"/>
</dbReference>